<accession>A0ABP3J939</accession>
<organism evidence="1 2">
    <name type="scientific">Streptomyces stramineus</name>
    <dbReference type="NCBI Taxonomy" id="173861"/>
    <lineage>
        <taxon>Bacteria</taxon>
        <taxon>Bacillati</taxon>
        <taxon>Actinomycetota</taxon>
        <taxon>Actinomycetes</taxon>
        <taxon>Kitasatosporales</taxon>
        <taxon>Streptomycetaceae</taxon>
        <taxon>Streptomyces</taxon>
    </lineage>
</organism>
<evidence type="ECO:0000313" key="2">
    <source>
        <dbReference type="Proteomes" id="UP001499895"/>
    </source>
</evidence>
<dbReference type="Proteomes" id="UP001499895">
    <property type="component" value="Unassembled WGS sequence"/>
</dbReference>
<evidence type="ECO:0000313" key="1">
    <source>
        <dbReference type="EMBL" id="GAA0442937.1"/>
    </source>
</evidence>
<dbReference type="EMBL" id="BAAAHB010000001">
    <property type="protein sequence ID" value="GAA0442937.1"/>
    <property type="molecule type" value="Genomic_DNA"/>
</dbReference>
<reference evidence="2" key="1">
    <citation type="journal article" date="2019" name="Int. J. Syst. Evol. Microbiol.">
        <title>The Global Catalogue of Microorganisms (GCM) 10K type strain sequencing project: providing services to taxonomists for standard genome sequencing and annotation.</title>
        <authorList>
            <consortium name="The Broad Institute Genomics Platform"/>
            <consortium name="The Broad Institute Genome Sequencing Center for Infectious Disease"/>
            <person name="Wu L."/>
            <person name="Ma J."/>
        </authorList>
    </citation>
    <scope>NUCLEOTIDE SEQUENCE [LARGE SCALE GENOMIC DNA]</scope>
    <source>
        <strain evidence="2">JCM 10649</strain>
    </source>
</reference>
<dbReference type="SUPFAM" id="SSF51735">
    <property type="entry name" value="NAD(P)-binding Rossmann-fold domains"/>
    <property type="match status" value="1"/>
</dbReference>
<gene>
    <name evidence="1" type="ORF">GCM10009544_02150</name>
</gene>
<dbReference type="InterPro" id="IPR036291">
    <property type="entry name" value="NAD(P)-bd_dom_sf"/>
</dbReference>
<keyword evidence="2" id="KW-1185">Reference proteome</keyword>
<sequence>MAVAAAVEGCESVYHCAARISTTARGHRDIHAVNVLGTRNVPLDAARRHGVRRAAGDRFVQRHGLGPGTGRHRARPALPLRGPHPVHPQQGAGEHECCRAAAQGLDVVVAVSMAIIGPHDYVPSRMGRVLLDFARGRLFTCCLPTWVPTHVPCRSCGWCRVDPSPCCSETRMVP</sequence>
<comment type="caution">
    <text evidence="1">The sequence shown here is derived from an EMBL/GenBank/DDBJ whole genome shotgun (WGS) entry which is preliminary data.</text>
</comment>
<proteinExistence type="predicted"/>
<protein>
    <recommendedName>
        <fullName evidence="3">3-beta hydroxysteroid dehydrogenase/isomerase domain-containing protein</fullName>
    </recommendedName>
</protein>
<dbReference type="Gene3D" id="3.40.50.720">
    <property type="entry name" value="NAD(P)-binding Rossmann-like Domain"/>
    <property type="match status" value="1"/>
</dbReference>
<evidence type="ECO:0008006" key="3">
    <source>
        <dbReference type="Google" id="ProtNLM"/>
    </source>
</evidence>
<name>A0ABP3J939_9ACTN</name>